<accession>A0A2L0UZ79</accession>
<name>A0A2L0UZ79_9CAUD</name>
<reference evidence="1 2" key="1">
    <citation type="submission" date="2017-06" db="EMBL/GenBank/DDBJ databases">
        <authorList>
            <person name="Kim H.J."/>
            <person name="Triplett B.A."/>
        </authorList>
    </citation>
    <scope>NUCLEOTIDE SEQUENCE [LARGE SCALE GENOMIC DNA]</scope>
</reference>
<dbReference type="EMBL" id="MF403008">
    <property type="protein sequence ID" value="AUZ94845.1"/>
    <property type="molecule type" value="Genomic_DNA"/>
</dbReference>
<sequence length="330" mass="37242">MSSDLRKYKNILSESYNPPVVNEDLGTLKFVDKDLIGALKNKPFYSRRSTGLKSGLTSDSPVKTTLVGTASAIHSLLTDKTVFGAVFMVEDRQLFVAVKEDNDKYNITFSRTNKSYAKDAGIDEYDYSGKVSSAKLKKLVSAINKMAKEDNKMLEAQVIFIDGSKTELRKERQAARSGSPFFTKNLTRELRQSLSARLEKFKASKSTNVDDLDAAFETIKEKFLDMINVGGYSYKLSRTNLNWESLNKGEDDTNVWSDSYLTYSLTSDSEGKRSDEMRKVYTDAREISDDSEKDAYIDAERAKLPPRSFDIILRLKGNVLTPVRLKSSEY</sequence>
<organism evidence="1 2">
    <name type="scientific">Agrobacterium phage Atu_ph07</name>
    <dbReference type="NCBI Taxonomy" id="2024264"/>
    <lineage>
        <taxon>Viruses</taxon>
        <taxon>Duplodnaviria</taxon>
        <taxon>Heunggongvirae</taxon>
        <taxon>Uroviricota</taxon>
        <taxon>Caudoviricetes</taxon>
        <taxon>Polybotosvirus</taxon>
        <taxon>Polybotosvirus Atuph07</taxon>
    </lineage>
</organism>
<dbReference type="Proteomes" id="UP000223025">
    <property type="component" value="Segment"/>
</dbReference>
<keyword evidence="2" id="KW-1185">Reference proteome</keyword>
<dbReference type="RefSeq" id="YP_009611698.1">
    <property type="nucleotide sequence ID" value="NC_042013.1"/>
</dbReference>
<evidence type="ECO:0000313" key="1">
    <source>
        <dbReference type="EMBL" id="AUZ94845.1"/>
    </source>
</evidence>
<proteinExistence type="predicted"/>
<dbReference type="GeneID" id="40088036"/>
<dbReference type="KEGG" id="vg:40088036"/>
<protein>
    <submittedName>
        <fullName evidence="1">Uncharacterized protein</fullName>
    </submittedName>
</protein>
<evidence type="ECO:0000313" key="2">
    <source>
        <dbReference type="Proteomes" id="UP000223025"/>
    </source>
</evidence>